<organism evidence="2 3">
    <name type="scientific">Canavalia gladiata</name>
    <name type="common">Sword bean</name>
    <name type="synonym">Dolichos gladiatus</name>
    <dbReference type="NCBI Taxonomy" id="3824"/>
    <lineage>
        <taxon>Eukaryota</taxon>
        <taxon>Viridiplantae</taxon>
        <taxon>Streptophyta</taxon>
        <taxon>Embryophyta</taxon>
        <taxon>Tracheophyta</taxon>
        <taxon>Spermatophyta</taxon>
        <taxon>Magnoliopsida</taxon>
        <taxon>eudicotyledons</taxon>
        <taxon>Gunneridae</taxon>
        <taxon>Pentapetalae</taxon>
        <taxon>rosids</taxon>
        <taxon>fabids</taxon>
        <taxon>Fabales</taxon>
        <taxon>Fabaceae</taxon>
        <taxon>Papilionoideae</taxon>
        <taxon>50 kb inversion clade</taxon>
        <taxon>NPAAA clade</taxon>
        <taxon>indigoferoid/millettioid clade</taxon>
        <taxon>Phaseoleae</taxon>
        <taxon>Canavalia</taxon>
    </lineage>
</organism>
<gene>
    <name evidence="2" type="ORF">VNO77_03674</name>
</gene>
<protein>
    <submittedName>
        <fullName evidence="2">Uncharacterized protein</fullName>
    </submittedName>
</protein>
<dbReference type="Proteomes" id="UP001367508">
    <property type="component" value="Unassembled WGS sequence"/>
</dbReference>
<keyword evidence="3" id="KW-1185">Reference proteome</keyword>
<feature type="region of interest" description="Disordered" evidence="1">
    <location>
        <begin position="1"/>
        <end position="29"/>
    </location>
</feature>
<sequence>MDVRRPPPWLSLENLSKPRGSRGRRQSSANLKVRNDVTLITKLTILLLGHGLHVVVSKGAPLTPAHQVVSNSEHHRDEPKLDVLRFFELGLVTNGDPSSLSWHVPMHVILHNTAQGATEKGEPEKGAGLLEKVSEQRRKAKAETTILSSSKDAQVLWICRGFGSVRPTSTLPPTFNHYEQGESKSVTSPDLDTPNYHPPL</sequence>
<name>A0AAN9MVA5_CANGL</name>
<dbReference type="EMBL" id="JAYMYQ010000001">
    <property type="protein sequence ID" value="KAK7361604.1"/>
    <property type="molecule type" value="Genomic_DNA"/>
</dbReference>
<feature type="region of interest" description="Disordered" evidence="1">
    <location>
        <begin position="176"/>
        <end position="200"/>
    </location>
</feature>
<evidence type="ECO:0000313" key="2">
    <source>
        <dbReference type="EMBL" id="KAK7361604.1"/>
    </source>
</evidence>
<accession>A0AAN9MVA5</accession>
<evidence type="ECO:0000313" key="3">
    <source>
        <dbReference type="Proteomes" id="UP001367508"/>
    </source>
</evidence>
<proteinExistence type="predicted"/>
<comment type="caution">
    <text evidence="2">The sequence shown here is derived from an EMBL/GenBank/DDBJ whole genome shotgun (WGS) entry which is preliminary data.</text>
</comment>
<dbReference type="AlphaFoldDB" id="A0AAN9MVA5"/>
<reference evidence="2 3" key="1">
    <citation type="submission" date="2024-01" db="EMBL/GenBank/DDBJ databases">
        <title>The genomes of 5 underutilized Papilionoideae crops provide insights into root nodulation and disease resistanc.</title>
        <authorList>
            <person name="Jiang F."/>
        </authorList>
    </citation>
    <scope>NUCLEOTIDE SEQUENCE [LARGE SCALE GENOMIC DNA]</scope>
    <source>
        <strain evidence="2">LVBAO_FW01</strain>
        <tissue evidence="2">Leaves</tissue>
    </source>
</reference>
<evidence type="ECO:0000256" key="1">
    <source>
        <dbReference type="SAM" id="MobiDB-lite"/>
    </source>
</evidence>